<reference evidence="6" key="1">
    <citation type="journal article" date="2008" name="Nat. Genet.">
        <title>The Pristionchus pacificus genome provides a unique perspective on nematode lifestyle and parasitism.</title>
        <authorList>
            <person name="Dieterich C."/>
            <person name="Clifton S.W."/>
            <person name="Schuster L.N."/>
            <person name="Chinwalla A."/>
            <person name="Delehaunty K."/>
            <person name="Dinkelacker I."/>
            <person name="Fulton L."/>
            <person name="Fulton R."/>
            <person name="Godfrey J."/>
            <person name="Minx P."/>
            <person name="Mitreva M."/>
            <person name="Roeseler W."/>
            <person name="Tian H."/>
            <person name="Witte H."/>
            <person name="Yang S.P."/>
            <person name="Wilson R.K."/>
            <person name="Sommer R.J."/>
        </authorList>
    </citation>
    <scope>NUCLEOTIDE SEQUENCE [LARGE SCALE GENOMIC DNA]</scope>
    <source>
        <strain evidence="6">PS312</strain>
    </source>
</reference>
<dbReference type="InterPro" id="IPR029034">
    <property type="entry name" value="Cystine-knot_cytokine"/>
</dbReference>
<reference evidence="5" key="2">
    <citation type="submission" date="2022-06" db="UniProtKB">
        <authorList>
            <consortium name="EnsemblMetazoa"/>
        </authorList>
    </citation>
    <scope>IDENTIFICATION</scope>
    <source>
        <strain evidence="5">PS312</strain>
    </source>
</reference>
<accession>A0A8R1ULI6</accession>
<keyword evidence="3" id="KW-0964">Secreted</keyword>
<dbReference type="EnsemblMetazoa" id="PPA32335.1">
    <property type="protein sequence ID" value="PPA32335.1"/>
    <property type="gene ID" value="WBGene00205196"/>
</dbReference>
<evidence type="ECO:0000256" key="4">
    <source>
        <dbReference type="ARBA" id="ARBA00022729"/>
    </source>
</evidence>
<evidence type="ECO:0000256" key="3">
    <source>
        <dbReference type="ARBA" id="ARBA00022525"/>
    </source>
</evidence>
<keyword evidence="6" id="KW-1185">Reference proteome</keyword>
<dbReference type="InterPro" id="IPR010345">
    <property type="entry name" value="IL-17_fam"/>
</dbReference>
<dbReference type="Pfam" id="PF06083">
    <property type="entry name" value="IL17"/>
    <property type="match status" value="1"/>
</dbReference>
<dbReference type="AlphaFoldDB" id="A0A2A6BFZ8"/>
<evidence type="ECO:0000256" key="2">
    <source>
        <dbReference type="ARBA" id="ARBA00007236"/>
    </source>
</evidence>
<protein>
    <submittedName>
        <fullName evidence="5">Mam-6</fullName>
    </submittedName>
</protein>
<dbReference type="OrthoDB" id="5808132at2759"/>
<dbReference type="GO" id="GO:0005576">
    <property type="term" value="C:extracellular region"/>
    <property type="evidence" value="ECO:0007669"/>
    <property type="project" value="UniProtKB-SubCell"/>
</dbReference>
<accession>A0A2A6BFZ8</accession>
<organism evidence="5 6">
    <name type="scientific">Pristionchus pacificus</name>
    <name type="common">Parasitic nematode worm</name>
    <dbReference type="NCBI Taxonomy" id="54126"/>
    <lineage>
        <taxon>Eukaryota</taxon>
        <taxon>Metazoa</taxon>
        <taxon>Ecdysozoa</taxon>
        <taxon>Nematoda</taxon>
        <taxon>Chromadorea</taxon>
        <taxon>Rhabditida</taxon>
        <taxon>Rhabditina</taxon>
        <taxon>Diplogasteromorpha</taxon>
        <taxon>Diplogasteroidea</taxon>
        <taxon>Neodiplogasteridae</taxon>
        <taxon>Pristionchus</taxon>
    </lineage>
</organism>
<comment type="similarity">
    <text evidence="2">Belongs to the IL-17 family.</text>
</comment>
<comment type="subcellular location">
    <subcellularLocation>
        <location evidence="1">Secreted</location>
    </subcellularLocation>
</comment>
<evidence type="ECO:0000256" key="1">
    <source>
        <dbReference type="ARBA" id="ARBA00004613"/>
    </source>
</evidence>
<evidence type="ECO:0000313" key="5">
    <source>
        <dbReference type="EnsemblMetazoa" id="PPA32335.1"/>
    </source>
</evidence>
<dbReference type="Proteomes" id="UP000005239">
    <property type="component" value="Unassembled WGS sequence"/>
</dbReference>
<gene>
    <name evidence="5" type="primary">WBGene00205196</name>
</gene>
<name>A0A2A6BFZ8_PRIPA</name>
<dbReference type="InterPro" id="IPR013320">
    <property type="entry name" value="ConA-like_dom_sf"/>
</dbReference>
<keyword evidence="4" id="KW-0732">Signal</keyword>
<dbReference type="SUPFAM" id="SSF49899">
    <property type="entry name" value="Concanavalin A-like lectins/glucanases"/>
    <property type="match status" value="1"/>
</dbReference>
<evidence type="ECO:0000313" key="6">
    <source>
        <dbReference type="Proteomes" id="UP000005239"/>
    </source>
</evidence>
<dbReference type="Gene3D" id="2.10.90.10">
    <property type="entry name" value="Cystine-knot cytokines"/>
    <property type="match status" value="1"/>
</dbReference>
<dbReference type="SUPFAM" id="SSF57501">
    <property type="entry name" value="Cystine-knot cytokines"/>
    <property type="match status" value="1"/>
</dbReference>
<sequence length="584" mass="65151">MPNLNDLSIIMCLLSFIPSIHSSCQGESSPSNSTEDDLLLLLGSAFASPTIDHRPSFSMILPEDSEYSRDESTRHRRHVSCGKKIRSKQDKITFEQRSICPFRHHRNIDYNRIPVLLEEVRCICHRPSHLSSYTDIRCQPLQYKVPVLRRQSSNDLYVQSVEELTLACIPLKPTNPLISWLISGIDSISILGCSSLSSLTQSDPRVQLGGDISVDSLSPLFRLPSPFGQVKISYSTDLNCESFDTVSSSSCRWHNEWSFSSHPSVLPWAKMIGRWDISKGKTIFGTQEAPDGSFLMTGSPRVLPSSHSAILASDPIQCQEGDGFVQFRYWSSPMVKIRVCTRQPSMGRRFDWCSEDITVGDPGPAKVIVPGSIHYTFEIVIEAYNFVLSAFGQEGGVAIIDDLIYYSSAVYNCRAIPHVEPPPIFPPSLCSAFSCGSMSNSSCLSSLGDNWLLSNTSSSSFHLGIRHQLHGNYAYSRGPSTSSLIFPSFSLPSHILLEFCVYSPSETGVLTIFSTIEESENRSELFRLSSSTGHNWMCNSLPLEKGKYKWIEFSVDGLENEWNVMGIDEIALINPLTHQPICRR</sequence>
<proteinExistence type="inferred from homology"/>
<dbReference type="GO" id="GO:0005125">
    <property type="term" value="F:cytokine activity"/>
    <property type="evidence" value="ECO:0007669"/>
    <property type="project" value="InterPro"/>
</dbReference>